<protein>
    <submittedName>
        <fullName evidence="2">Uncharacterized protein</fullName>
    </submittedName>
</protein>
<organism evidence="2 3">
    <name type="scientific">Monoraphidium neglectum</name>
    <dbReference type="NCBI Taxonomy" id="145388"/>
    <lineage>
        <taxon>Eukaryota</taxon>
        <taxon>Viridiplantae</taxon>
        <taxon>Chlorophyta</taxon>
        <taxon>core chlorophytes</taxon>
        <taxon>Chlorophyceae</taxon>
        <taxon>CS clade</taxon>
        <taxon>Sphaeropleales</taxon>
        <taxon>Selenastraceae</taxon>
        <taxon>Monoraphidium</taxon>
    </lineage>
</organism>
<dbReference type="EMBL" id="KK100625">
    <property type="protein sequence ID" value="KIZ04674.1"/>
    <property type="molecule type" value="Genomic_DNA"/>
</dbReference>
<keyword evidence="1" id="KW-0812">Transmembrane</keyword>
<reference evidence="2 3" key="1">
    <citation type="journal article" date="2013" name="BMC Genomics">
        <title>Reconstruction of the lipid metabolism for the microalga Monoraphidium neglectum from its genome sequence reveals characteristics suitable for biofuel production.</title>
        <authorList>
            <person name="Bogen C."/>
            <person name="Al-Dilaimi A."/>
            <person name="Albersmeier A."/>
            <person name="Wichmann J."/>
            <person name="Grundmann M."/>
            <person name="Rupp O."/>
            <person name="Lauersen K.J."/>
            <person name="Blifernez-Klassen O."/>
            <person name="Kalinowski J."/>
            <person name="Goesmann A."/>
            <person name="Mussgnug J.H."/>
            <person name="Kruse O."/>
        </authorList>
    </citation>
    <scope>NUCLEOTIDE SEQUENCE [LARGE SCALE GENOMIC DNA]</scope>
    <source>
        <strain evidence="2 3">SAG 48.87</strain>
    </source>
</reference>
<keyword evidence="1" id="KW-0472">Membrane</keyword>
<feature type="transmembrane region" description="Helical" evidence="1">
    <location>
        <begin position="153"/>
        <end position="181"/>
    </location>
</feature>
<proteinExistence type="predicted"/>
<keyword evidence="1" id="KW-1133">Transmembrane helix</keyword>
<evidence type="ECO:0000313" key="3">
    <source>
        <dbReference type="Proteomes" id="UP000054498"/>
    </source>
</evidence>
<dbReference type="KEGG" id="mng:MNEG_3288"/>
<accession>A0A0D2LDC4</accession>
<evidence type="ECO:0000313" key="2">
    <source>
        <dbReference type="EMBL" id="KIZ04674.1"/>
    </source>
</evidence>
<dbReference type="Proteomes" id="UP000054498">
    <property type="component" value="Unassembled WGS sequence"/>
</dbReference>
<evidence type="ECO:0000256" key="1">
    <source>
        <dbReference type="SAM" id="Phobius"/>
    </source>
</evidence>
<name>A0A0D2LDC4_9CHLO</name>
<dbReference type="AlphaFoldDB" id="A0A0D2LDC4"/>
<gene>
    <name evidence="2" type="ORF">MNEG_3288</name>
</gene>
<dbReference type="RefSeq" id="XP_013903693.1">
    <property type="nucleotide sequence ID" value="XM_014048239.1"/>
</dbReference>
<sequence length="208" mass="22075">MGTYLVSRGGGGRKYQSFYALPFSSRVVDATLAHAFLSAIAAGLYKGDPLRSAASDGTWRLATETGDAAIWVHIHQTAQTAQCINRMYRASPCGSADGAGSLVLMPTTVHAYSCFGGVDTQNMQLLSSFNSIVKQTLNASFLGIRQQNLDDVYAVYTGTLGSVFSAMTAWVAALGIAFLVMSARRARPLWRQFQASQEGATAEGVGGT</sequence>
<keyword evidence="3" id="KW-1185">Reference proteome</keyword>
<dbReference type="GeneID" id="25736166"/>